<evidence type="ECO:0000256" key="3">
    <source>
        <dbReference type="ARBA" id="ARBA00022679"/>
    </source>
</evidence>
<dbReference type="CDD" id="cd16913">
    <property type="entry name" value="YkuD_like"/>
    <property type="match status" value="1"/>
</dbReference>
<dbReference type="SUPFAM" id="SSF141523">
    <property type="entry name" value="L,D-transpeptidase catalytic domain-like"/>
    <property type="match status" value="1"/>
</dbReference>
<dbReference type="RefSeq" id="WP_188909671.1">
    <property type="nucleotide sequence ID" value="NZ_BMMF01000002.1"/>
</dbReference>
<comment type="caution">
    <text evidence="10">The sequence shown here is derived from an EMBL/GenBank/DDBJ whole genome shotgun (WGS) entry which is preliminary data.</text>
</comment>
<feature type="signal peptide" evidence="8">
    <location>
        <begin position="1"/>
        <end position="26"/>
    </location>
</feature>
<dbReference type="InterPro" id="IPR038063">
    <property type="entry name" value="Transpep_catalytic_dom"/>
</dbReference>
<dbReference type="InterPro" id="IPR002477">
    <property type="entry name" value="Peptidoglycan-bd-like"/>
</dbReference>
<proteinExistence type="inferred from homology"/>
<dbReference type="Pfam" id="PF03734">
    <property type="entry name" value="YkuD"/>
    <property type="match status" value="1"/>
</dbReference>
<evidence type="ECO:0000256" key="4">
    <source>
        <dbReference type="ARBA" id="ARBA00022960"/>
    </source>
</evidence>
<reference evidence="10 11" key="1">
    <citation type="journal article" date="2014" name="Int. J. Syst. Evol. Microbiol.">
        <title>Complete genome sequence of Corynebacterium casei LMG S-19264T (=DSM 44701T), isolated from a smear-ripened cheese.</title>
        <authorList>
            <consortium name="US DOE Joint Genome Institute (JGI-PGF)"/>
            <person name="Walter F."/>
            <person name="Albersmeier A."/>
            <person name="Kalinowski J."/>
            <person name="Ruckert C."/>
        </authorList>
    </citation>
    <scope>NUCLEOTIDE SEQUENCE [LARGE SCALE GENOMIC DNA]</scope>
    <source>
        <strain evidence="10 11">CGMCC 1.9161</strain>
    </source>
</reference>
<feature type="chain" id="PRO_5036765518" evidence="8">
    <location>
        <begin position="27"/>
        <end position="417"/>
    </location>
</feature>
<accession>A0A917V2H4</accession>
<sequence length="417" mass="46192">MITRRALLANGSFALASLVASKGALAQAVQYAQYQAEWAQNYDAATRTRIERIDTPILSPQTLAATEEMISRYADVVARGGWGRVPDERLGLGSRSPSVVALRRRLIMSGDLEPAAGASDVYDSFVEAAVRRVQNRHGLTPTGALNTSTIVSLNVPADVRLQQLELNVVRLRAYSGNLGDRYVIVNIPAATVEAVEAGTVVSRHAAGVGKIDRPSPIFNSRITEINFNPTWTVPASIIRRDLIPLMQQNPSYLADNRIRILTHQGQEIAPEAVDWFSDEATRYVFRQDPGGEFNSLGFVRINMPNTEQVYMHDTPARGIFGDDFRFVSSGCVRIQSVRELVVWLLAQEQGWDRARIDETFRSGERIDVRLSQNVNNYWTYITAWATPDGTVQFRDDIYERDGIAGVPVARAPGSEDG</sequence>
<dbReference type="InterPro" id="IPR005490">
    <property type="entry name" value="LD_TPept_cat_dom"/>
</dbReference>
<dbReference type="InterPro" id="IPR036365">
    <property type="entry name" value="PGBD-like_sf"/>
</dbReference>
<dbReference type="GO" id="GO:0016740">
    <property type="term" value="F:transferase activity"/>
    <property type="evidence" value="ECO:0007669"/>
    <property type="project" value="UniProtKB-KW"/>
</dbReference>
<dbReference type="GO" id="GO:0008360">
    <property type="term" value="P:regulation of cell shape"/>
    <property type="evidence" value="ECO:0007669"/>
    <property type="project" value="UniProtKB-UniRule"/>
</dbReference>
<dbReference type="GO" id="GO:0009252">
    <property type="term" value="P:peptidoglycan biosynthetic process"/>
    <property type="evidence" value="ECO:0007669"/>
    <property type="project" value="UniProtKB-KW"/>
</dbReference>
<evidence type="ECO:0000259" key="9">
    <source>
        <dbReference type="PROSITE" id="PS52029"/>
    </source>
</evidence>
<dbReference type="GO" id="GO:0004180">
    <property type="term" value="F:carboxypeptidase activity"/>
    <property type="evidence" value="ECO:0007669"/>
    <property type="project" value="UniProtKB-ARBA"/>
</dbReference>
<dbReference type="InterPro" id="IPR052905">
    <property type="entry name" value="LD-transpeptidase_YkuD-like"/>
</dbReference>
<dbReference type="Gene3D" id="1.10.101.10">
    <property type="entry name" value="PGBD-like superfamily/PGBD"/>
    <property type="match status" value="1"/>
</dbReference>
<evidence type="ECO:0000256" key="5">
    <source>
        <dbReference type="ARBA" id="ARBA00022984"/>
    </source>
</evidence>
<comment type="similarity">
    <text evidence="2">Belongs to the YkuD family.</text>
</comment>
<evidence type="ECO:0000256" key="1">
    <source>
        <dbReference type="ARBA" id="ARBA00004752"/>
    </source>
</evidence>
<keyword evidence="6 7" id="KW-0961">Cell wall biogenesis/degradation</keyword>
<dbReference type="SUPFAM" id="SSF47090">
    <property type="entry name" value="PGBD-like"/>
    <property type="match status" value="1"/>
</dbReference>
<comment type="pathway">
    <text evidence="1 7">Cell wall biogenesis; peptidoglycan biosynthesis.</text>
</comment>
<name>A0A917V2H4_9HYPH</name>
<evidence type="ECO:0000313" key="11">
    <source>
        <dbReference type="Proteomes" id="UP000600449"/>
    </source>
</evidence>
<dbReference type="Pfam" id="PF01471">
    <property type="entry name" value="PG_binding_1"/>
    <property type="match status" value="1"/>
</dbReference>
<organism evidence="10 11">
    <name type="scientific">Salinarimonas ramus</name>
    <dbReference type="NCBI Taxonomy" id="690164"/>
    <lineage>
        <taxon>Bacteria</taxon>
        <taxon>Pseudomonadati</taxon>
        <taxon>Pseudomonadota</taxon>
        <taxon>Alphaproteobacteria</taxon>
        <taxon>Hyphomicrobiales</taxon>
        <taxon>Salinarimonadaceae</taxon>
        <taxon>Salinarimonas</taxon>
    </lineage>
</organism>
<dbReference type="PANTHER" id="PTHR41533:SF1">
    <property type="entry name" value="L,D-TRANSPEPTIDASE YCBB-RELATED"/>
    <property type="match status" value="1"/>
</dbReference>
<dbReference type="EMBL" id="BMMF01000002">
    <property type="protein sequence ID" value="GGK23009.1"/>
    <property type="molecule type" value="Genomic_DNA"/>
</dbReference>
<feature type="active site" description="Proton donor/acceptor" evidence="7">
    <location>
        <position position="312"/>
    </location>
</feature>
<keyword evidence="5 7" id="KW-0573">Peptidoglycan synthesis</keyword>
<feature type="active site" description="Nucleophile" evidence="7">
    <location>
        <position position="331"/>
    </location>
</feature>
<dbReference type="AlphaFoldDB" id="A0A917V2H4"/>
<keyword evidence="8" id="KW-0732">Signal</keyword>
<evidence type="ECO:0000256" key="6">
    <source>
        <dbReference type="ARBA" id="ARBA00023316"/>
    </source>
</evidence>
<keyword evidence="4 7" id="KW-0133">Cell shape</keyword>
<feature type="domain" description="L,D-TPase catalytic" evidence="9">
    <location>
        <begin position="181"/>
        <end position="369"/>
    </location>
</feature>
<dbReference type="PROSITE" id="PS52029">
    <property type="entry name" value="LD_TPASE"/>
    <property type="match status" value="1"/>
</dbReference>
<evidence type="ECO:0000256" key="7">
    <source>
        <dbReference type="PROSITE-ProRule" id="PRU01373"/>
    </source>
</evidence>
<dbReference type="PANTHER" id="PTHR41533">
    <property type="entry name" value="L,D-TRANSPEPTIDASE HI_1667-RELATED"/>
    <property type="match status" value="1"/>
</dbReference>
<dbReference type="Proteomes" id="UP000600449">
    <property type="component" value="Unassembled WGS sequence"/>
</dbReference>
<keyword evidence="11" id="KW-1185">Reference proteome</keyword>
<evidence type="ECO:0000256" key="8">
    <source>
        <dbReference type="SAM" id="SignalP"/>
    </source>
</evidence>
<keyword evidence="3" id="KW-0808">Transferase</keyword>
<dbReference type="GO" id="GO:0071555">
    <property type="term" value="P:cell wall organization"/>
    <property type="evidence" value="ECO:0007669"/>
    <property type="project" value="UniProtKB-UniRule"/>
</dbReference>
<evidence type="ECO:0000313" key="10">
    <source>
        <dbReference type="EMBL" id="GGK23009.1"/>
    </source>
</evidence>
<dbReference type="Gene3D" id="2.40.440.10">
    <property type="entry name" value="L,D-transpeptidase catalytic domain-like"/>
    <property type="match status" value="1"/>
</dbReference>
<protein>
    <submittedName>
        <fullName evidence="10">Amidase</fullName>
    </submittedName>
</protein>
<gene>
    <name evidence="10" type="ORF">GCM10011322_07210</name>
</gene>
<evidence type="ECO:0000256" key="2">
    <source>
        <dbReference type="ARBA" id="ARBA00005992"/>
    </source>
</evidence>
<dbReference type="InterPro" id="IPR036366">
    <property type="entry name" value="PGBDSf"/>
</dbReference>